<dbReference type="Pfam" id="PF00067">
    <property type="entry name" value="p450"/>
    <property type="match status" value="1"/>
</dbReference>
<keyword evidence="10" id="KW-0472">Membrane</keyword>
<evidence type="ECO:0008006" key="13">
    <source>
        <dbReference type="Google" id="ProtNLM"/>
    </source>
</evidence>
<accession>A0A6G1DID4</accession>
<dbReference type="InterPro" id="IPR001128">
    <property type="entry name" value="Cyt_P450"/>
</dbReference>
<dbReference type="Gene3D" id="1.10.630.10">
    <property type="entry name" value="Cytochrome P450"/>
    <property type="match status" value="1"/>
</dbReference>
<evidence type="ECO:0000256" key="2">
    <source>
        <dbReference type="ARBA" id="ARBA00010617"/>
    </source>
</evidence>
<keyword evidence="6" id="KW-1133">Transmembrane helix</keyword>
<dbReference type="GO" id="GO:0020037">
    <property type="term" value="F:heme binding"/>
    <property type="evidence" value="ECO:0007669"/>
    <property type="project" value="InterPro"/>
</dbReference>
<dbReference type="GO" id="GO:0004497">
    <property type="term" value="F:monooxygenase activity"/>
    <property type="evidence" value="ECO:0007669"/>
    <property type="project" value="UniProtKB-KW"/>
</dbReference>
<dbReference type="InterPro" id="IPR036396">
    <property type="entry name" value="Cyt_P450_sf"/>
</dbReference>
<keyword evidence="8" id="KW-0408">Iron</keyword>
<keyword evidence="9" id="KW-0503">Monooxygenase</keyword>
<evidence type="ECO:0000313" key="12">
    <source>
        <dbReference type="Proteomes" id="UP000479710"/>
    </source>
</evidence>
<dbReference type="PANTHER" id="PTHR24282:SF135">
    <property type="entry name" value="CYTOCHROME P450 709B2"/>
    <property type="match status" value="1"/>
</dbReference>
<dbReference type="PANTHER" id="PTHR24282">
    <property type="entry name" value="CYTOCHROME P450 FAMILY MEMBER"/>
    <property type="match status" value="1"/>
</dbReference>
<name>A0A6G1DID4_9ORYZ</name>
<evidence type="ECO:0000313" key="11">
    <source>
        <dbReference type="EMBL" id="KAF0911984.1"/>
    </source>
</evidence>
<evidence type="ECO:0000256" key="1">
    <source>
        <dbReference type="ARBA" id="ARBA00004370"/>
    </source>
</evidence>
<comment type="subcellular location">
    <subcellularLocation>
        <location evidence="1">Membrane</location>
    </subcellularLocation>
</comment>
<evidence type="ECO:0000256" key="7">
    <source>
        <dbReference type="ARBA" id="ARBA00023002"/>
    </source>
</evidence>
<dbReference type="AlphaFoldDB" id="A0A6G1DID4"/>
<evidence type="ECO:0000256" key="3">
    <source>
        <dbReference type="ARBA" id="ARBA00022617"/>
    </source>
</evidence>
<dbReference type="PRINTS" id="PR00463">
    <property type="entry name" value="EP450I"/>
</dbReference>
<dbReference type="EMBL" id="SPHZ02000006">
    <property type="protein sequence ID" value="KAF0911984.1"/>
    <property type="molecule type" value="Genomic_DNA"/>
</dbReference>
<evidence type="ECO:0000256" key="8">
    <source>
        <dbReference type="ARBA" id="ARBA00023004"/>
    </source>
</evidence>
<dbReference type="GO" id="GO:0016020">
    <property type="term" value="C:membrane"/>
    <property type="evidence" value="ECO:0007669"/>
    <property type="project" value="UniProtKB-SubCell"/>
</dbReference>
<organism evidence="11 12">
    <name type="scientific">Oryza meyeriana var. granulata</name>
    <dbReference type="NCBI Taxonomy" id="110450"/>
    <lineage>
        <taxon>Eukaryota</taxon>
        <taxon>Viridiplantae</taxon>
        <taxon>Streptophyta</taxon>
        <taxon>Embryophyta</taxon>
        <taxon>Tracheophyta</taxon>
        <taxon>Spermatophyta</taxon>
        <taxon>Magnoliopsida</taxon>
        <taxon>Liliopsida</taxon>
        <taxon>Poales</taxon>
        <taxon>Poaceae</taxon>
        <taxon>BOP clade</taxon>
        <taxon>Oryzoideae</taxon>
        <taxon>Oryzeae</taxon>
        <taxon>Oryzinae</taxon>
        <taxon>Oryza</taxon>
        <taxon>Oryza meyeriana</taxon>
    </lineage>
</organism>
<keyword evidence="5" id="KW-0479">Metal-binding</keyword>
<proteinExistence type="inferred from homology"/>
<protein>
    <recommendedName>
        <fullName evidence="13">Cytochrome P450</fullName>
    </recommendedName>
</protein>
<comment type="caution">
    <text evidence="11">The sequence shown here is derived from an EMBL/GenBank/DDBJ whole genome shotgun (WGS) entry which is preliminary data.</text>
</comment>
<gene>
    <name evidence="11" type="ORF">E2562_012795</name>
</gene>
<evidence type="ECO:0000256" key="9">
    <source>
        <dbReference type="ARBA" id="ARBA00023033"/>
    </source>
</evidence>
<comment type="similarity">
    <text evidence="2">Belongs to the cytochrome P450 family.</text>
</comment>
<dbReference type="InterPro" id="IPR050665">
    <property type="entry name" value="Cytochrome_P450_Monooxygen"/>
</dbReference>
<keyword evidence="3" id="KW-0349">Heme</keyword>
<keyword evidence="4" id="KW-0812">Transmembrane</keyword>
<evidence type="ECO:0000256" key="10">
    <source>
        <dbReference type="ARBA" id="ARBA00023136"/>
    </source>
</evidence>
<dbReference type="GO" id="GO:0006629">
    <property type="term" value="P:lipid metabolic process"/>
    <property type="evidence" value="ECO:0007669"/>
    <property type="project" value="UniProtKB-ARBA"/>
</dbReference>
<evidence type="ECO:0000256" key="5">
    <source>
        <dbReference type="ARBA" id="ARBA00022723"/>
    </source>
</evidence>
<dbReference type="Proteomes" id="UP000479710">
    <property type="component" value="Unassembled WGS sequence"/>
</dbReference>
<evidence type="ECO:0000256" key="4">
    <source>
        <dbReference type="ARBA" id="ARBA00022692"/>
    </source>
</evidence>
<dbReference type="SUPFAM" id="SSF48264">
    <property type="entry name" value="Cytochrome P450"/>
    <property type="match status" value="1"/>
</dbReference>
<keyword evidence="12" id="KW-1185">Reference proteome</keyword>
<evidence type="ECO:0000256" key="6">
    <source>
        <dbReference type="ARBA" id="ARBA00022989"/>
    </source>
</evidence>
<dbReference type="OrthoDB" id="1470350at2759"/>
<reference evidence="11 12" key="1">
    <citation type="submission" date="2019-11" db="EMBL/GenBank/DDBJ databases">
        <title>Whole genome sequence of Oryza granulata.</title>
        <authorList>
            <person name="Li W."/>
        </authorList>
    </citation>
    <scope>NUCLEOTIDE SEQUENCE [LARGE SCALE GENOMIC DNA]</scope>
    <source>
        <strain evidence="12">cv. Menghai</strain>
        <tissue evidence="11">Leaf</tissue>
    </source>
</reference>
<dbReference type="GO" id="GO:0005506">
    <property type="term" value="F:iron ion binding"/>
    <property type="evidence" value="ECO:0007669"/>
    <property type="project" value="InterPro"/>
</dbReference>
<dbReference type="PRINTS" id="PR00385">
    <property type="entry name" value="P450"/>
</dbReference>
<dbReference type="GO" id="GO:0016705">
    <property type="term" value="F:oxidoreductase activity, acting on paired donors, with incorporation or reduction of molecular oxygen"/>
    <property type="evidence" value="ECO:0007669"/>
    <property type="project" value="InterPro"/>
</dbReference>
<sequence>MDSIVLLALIALLVVAISWLWDYTVVRLIWSPYRTTKEFREKLGFHGPAYKFLKVNNEEISSMKEEADSLVLDVHDHDYFPKIAPHYLKWRAQYVILLALSMCPPGCNYLPTERNRRKWMLEKKLRNTLIQIIQLRLSSKDGEYGNDLLGLMLDACASDKQGEVSLSMDEIIDECKTFFFAGHETTSLLLTWTVFLLSVYPEWQERLRNEVFRECGRDQYPDANSLSKLKEITMVLLETLRLYNPAVFIQRKPITDIKVGSLKIPAGLAVYIPVPIMHRDKQIWGADADEFNPLRFQNGATRAAKIPHALLSTSQNFAMLEAKAVMAVMLHRFCFVVSPGYVHAPMDLITLKPKFGLPVKKIVVE</sequence>
<dbReference type="InterPro" id="IPR002401">
    <property type="entry name" value="Cyt_P450_E_grp-I"/>
</dbReference>
<keyword evidence="7" id="KW-0560">Oxidoreductase</keyword>